<evidence type="ECO:0000256" key="3">
    <source>
        <dbReference type="ARBA" id="ARBA00022692"/>
    </source>
</evidence>
<evidence type="ECO:0000259" key="7">
    <source>
        <dbReference type="Pfam" id="PF00892"/>
    </source>
</evidence>
<organism evidence="8 9">
    <name type="scientific">Microbacterium natoriense</name>
    <dbReference type="NCBI Taxonomy" id="284570"/>
    <lineage>
        <taxon>Bacteria</taxon>
        <taxon>Bacillati</taxon>
        <taxon>Actinomycetota</taxon>
        <taxon>Actinomycetes</taxon>
        <taxon>Micrococcales</taxon>
        <taxon>Microbacteriaceae</taxon>
        <taxon>Microbacterium</taxon>
    </lineage>
</organism>
<feature type="domain" description="EamA" evidence="7">
    <location>
        <begin position="102"/>
        <end position="234"/>
    </location>
</feature>
<sequence>MAIAALLLLVIVRPRPRRWTRQQWLAAVLFGVSLAAMNGFFYAAIDRIPLGPAVAIEFLGPLVLAAVLTRRVADAIWVGVALLGMALLGVDGMIGAEPLDPLGLLFIFVAAGFWIMYIRMSARVGSLIPGHGGLSIGLLVAAVLLLPVGVPASVTVAGAPDLLLLASITAVLSSVIPYTFELAALRRLPQRVFGVLLSLEPAFATLAGWMILGQDATVLRMLAVALVIAASVGTTLGVRRDRRSDGPFTAPIPLPD</sequence>
<feature type="transmembrane region" description="Helical" evidence="6">
    <location>
        <begin position="24"/>
        <end position="44"/>
    </location>
</feature>
<feature type="transmembrane region" description="Helical" evidence="6">
    <location>
        <begin position="50"/>
        <end position="68"/>
    </location>
</feature>
<gene>
    <name evidence="8" type="ORF">QFZ53_003641</name>
</gene>
<comment type="similarity">
    <text evidence="2">Belongs to the EamA transporter family.</text>
</comment>
<accession>A0AAW8F375</accession>
<dbReference type="InterPro" id="IPR037185">
    <property type="entry name" value="EmrE-like"/>
</dbReference>
<feature type="transmembrane region" description="Helical" evidence="6">
    <location>
        <begin position="218"/>
        <end position="238"/>
    </location>
</feature>
<feature type="transmembrane region" description="Helical" evidence="6">
    <location>
        <begin position="102"/>
        <end position="120"/>
    </location>
</feature>
<dbReference type="InterPro" id="IPR050638">
    <property type="entry name" value="AA-Vitamin_Transporters"/>
</dbReference>
<evidence type="ECO:0000256" key="6">
    <source>
        <dbReference type="SAM" id="Phobius"/>
    </source>
</evidence>
<dbReference type="PANTHER" id="PTHR32322">
    <property type="entry name" value="INNER MEMBRANE TRANSPORTER"/>
    <property type="match status" value="1"/>
</dbReference>
<keyword evidence="5 6" id="KW-0472">Membrane</keyword>
<protein>
    <submittedName>
        <fullName evidence="8">Inner membrane transporter RhtA</fullName>
    </submittedName>
</protein>
<dbReference type="RefSeq" id="WP_307298778.1">
    <property type="nucleotide sequence ID" value="NZ_JAUSXV010000001.1"/>
</dbReference>
<dbReference type="Proteomes" id="UP001244427">
    <property type="component" value="Unassembled WGS sequence"/>
</dbReference>
<feature type="transmembrane region" description="Helical" evidence="6">
    <location>
        <begin position="132"/>
        <end position="150"/>
    </location>
</feature>
<dbReference type="PANTHER" id="PTHR32322:SF2">
    <property type="entry name" value="EAMA DOMAIN-CONTAINING PROTEIN"/>
    <property type="match status" value="1"/>
</dbReference>
<keyword evidence="9" id="KW-1185">Reference proteome</keyword>
<dbReference type="SUPFAM" id="SSF103481">
    <property type="entry name" value="Multidrug resistance efflux transporter EmrE"/>
    <property type="match status" value="2"/>
</dbReference>
<dbReference type="EMBL" id="JAUSXV010000001">
    <property type="protein sequence ID" value="MDQ0649445.1"/>
    <property type="molecule type" value="Genomic_DNA"/>
</dbReference>
<keyword evidence="3 6" id="KW-0812">Transmembrane</keyword>
<comment type="subcellular location">
    <subcellularLocation>
        <location evidence="1">Membrane</location>
        <topology evidence="1">Multi-pass membrane protein</topology>
    </subcellularLocation>
</comment>
<name>A0AAW8F375_9MICO</name>
<comment type="caution">
    <text evidence="8">The sequence shown here is derived from an EMBL/GenBank/DDBJ whole genome shotgun (WGS) entry which is preliminary data.</text>
</comment>
<evidence type="ECO:0000256" key="1">
    <source>
        <dbReference type="ARBA" id="ARBA00004141"/>
    </source>
</evidence>
<dbReference type="InterPro" id="IPR000620">
    <property type="entry name" value="EamA_dom"/>
</dbReference>
<evidence type="ECO:0000256" key="4">
    <source>
        <dbReference type="ARBA" id="ARBA00022989"/>
    </source>
</evidence>
<proteinExistence type="inferred from homology"/>
<dbReference type="GO" id="GO:0016020">
    <property type="term" value="C:membrane"/>
    <property type="evidence" value="ECO:0007669"/>
    <property type="project" value="UniProtKB-SubCell"/>
</dbReference>
<evidence type="ECO:0000313" key="8">
    <source>
        <dbReference type="EMBL" id="MDQ0649445.1"/>
    </source>
</evidence>
<dbReference type="AlphaFoldDB" id="A0AAW8F375"/>
<evidence type="ECO:0000256" key="5">
    <source>
        <dbReference type="ARBA" id="ARBA00023136"/>
    </source>
</evidence>
<evidence type="ECO:0000256" key="2">
    <source>
        <dbReference type="ARBA" id="ARBA00007362"/>
    </source>
</evidence>
<keyword evidence="4 6" id="KW-1133">Transmembrane helix</keyword>
<feature type="transmembrane region" description="Helical" evidence="6">
    <location>
        <begin position="75"/>
        <end position="96"/>
    </location>
</feature>
<dbReference type="Pfam" id="PF00892">
    <property type="entry name" value="EamA"/>
    <property type="match status" value="1"/>
</dbReference>
<evidence type="ECO:0000313" key="9">
    <source>
        <dbReference type="Proteomes" id="UP001244427"/>
    </source>
</evidence>
<feature type="transmembrane region" description="Helical" evidence="6">
    <location>
        <begin position="162"/>
        <end position="180"/>
    </location>
</feature>
<feature type="transmembrane region" description="Helical" evidence="6">
    <location>
        <begin position="192"/>
        <end position="212"/>
    </location>
</feature>
<reference evidence="8 9" key="1">
    <citation type="submission" date="2023-07" db="EMBL/GenBank/DDBJ databases">
        <title>Comparative genomics of wheat-associated soil bacteria to identify genetic determinants of phenazine resistance.</title>
        <authorList>
            <person name="Mouncey N."/>
        </authorList>
    </citation>
    <scope>NUCLEOTIDE SEQUENCE [LARGE SCALE GENOMIC DNA]</scope>
    <source>
        <strain evidence="8 9">W4I9-1</strain>
    </source>
</reference>